<dbReference type="Gene3D" id="2.30.29.30">
    <property type="entry name" value="Pleckstrin-homology domain (PH domain)/Phosphotyrosine-binding domain (PTB)"/>
    <property type="match status" value="1"/>
</dbReference>
<dbReference type="Pfam" id="PF04802">
    <property type="entry name" value="PP4R3"/>
    <property type="match status" value="1"/>
</dbReference>
<dbReference type="Proteomes" id="UP001152885">
    <property type="component" value="Unassembled WGS sequence"/>
</dbReference>
<dbReference type="InterPro" id="IPR011993">
    <property type="entry name" value="PH-like_dom_sf"/>
</dbReference>
<evidence type="ECO:0000256" key="1">
    <source>
        <dbReference type="ARBA" id="ARBA00004123"/>
    </source>
</evidence>
<dbReference type="SUPFAM" id="SSF48371">
    <property type="entry name" value="ARM repeat"/>
    <property type="match status" value="1"/>
</dbReference>
<dbReference type="EMBL" id="CANTUO010000003">
    <property type="protein sequence ID" value="CAI5758948.1"/>
    <property type="molecule type" value="Genomic_DNA"/>
</dbReference>
<dbReference type="AlphaFoldDB" id="A0A9W4TYL6"/>
<dbReference type="InterPro" id="IPR006887">
    <property type="entry name" value="P4R3-like_central_dom"/>
</dbReference>
<dbReference type="InterPro" id="IPR016024">
    <property type="entry name" value="ARM-type_fold"/>
</dbReference>
<dbReference type="Pfam" id="PF22972">
    <property type="entry name" value="EVH1_PP4R3"/>
    <property type="match status" value="1"/>
</dbReference>
<dbReference type="GO" id="GO:0005654">
    <property type="term" value="C:nucleoplasm"/>
    <property type="evidence" value="ECO:0007669"/>
    <property type="project" value="TreeGrafter"/>
</dbReference>
<dbReference type="InterPro" id="IPR055236">
    <property type="entry name" value="EVH1_PP4R3"/>
</dbReference>
<dbReference type="SUPFAM" id="SSF50729">
    <property type="entry name" value="PH domain-like"/>
    <property type="match status" value="1"/>
</dbReference>
<feature type="compositionally biased region" description="Basic and acidic residues" evidence="3">
    <location>
        <begin position="785"/>
        <end position="816"/>
    </location>
</feature>
<keyword evidence="2" id="KW-0539">Nucleus</keyword>
<accession>A0A9W4TYL6</accession>
<dbReference type="GO" id="GO:0030289">
    <property type="term" value="C:protein phosphatase 4 complex"/>
    <property type="evidence" value="ECO:0007669"/>
    <property type="project" value="TreeGrafter"/>
</dbReference>
<evidence type="ECO:0008006" key="8">
    <source>
        <dbReference type="Google" id="ProtNLM"/>
    </source>
</evidence>
<reference evidence="6" key="1">
    <citation type="submission" date="2022-12" db="EMBL/GenBank/DDBJ databases">
        <authorList>
            <person name="Brejova B."/>
        </authorList>
    </citation>
    <scope>NUCLEOTIDE SEQUENCE</scope>
</reference>
<proteinExistence type="predicted"/>
<feature type="domain" description="Serine/threonine-protein phosphatase 4 regulatory subunit 3-like central" evidence="4">
    <location>
        <begin position="198"/>
        <end position="737"/>
    </location>
</feature>
<protein>
    <recommendedName>
        <fullName evidence="8">Serine/threonine-protein phosphatase 4 regulatory subunit 3-like central domain-containing protein</fullName>
    </recommendedName>
</protein>
<evidence type="ECO:0000313" key="7">
    <source>
        <dbReference type="Proteomes" id="UP001152885"/>
    </source>
</evidence>
<name>A0A9W4TYL6_9ASCO</name>
<evidence type="ECO:0000259" key="5">
    <source>
        <dbReference type="Pfam" id="PF22972"/>
    </source>
</evidence>
<evidence type="ECO:0000259" key="4">
    <source>
        <dbReference type="Pfam" id="PF04802"/>
    </source>
</evidence>
<evidence type="ECO:0000256" key="2">
    <source>
        <dbReference type="ARBA" id="ARBA00023242"/>
    </source>
</evidence>
<organism evidence="6 7">
    <name type="scientific">Candida verbasci</name>
    <dbReference type="NCBI Taxonomy" id="1227364"/>
    <lineage>
        <taxon>Eukaryota</taxon>
        <taxon>Fungi</taxon>
        <taxon>Dikarya</taxon>
        <taxon>Ascomycota</taxon>
        <taxon>Saccharomycotina</taxon>
        <taxon>Pichiomycetes</taxon>
        <taxon>Debaryomycetaceae</taxon>
        <taxon>Candida/Lodderomyces clade</taxon>
        <taxon>Candida</taxon>
    </lineage>
</organism>
<gene>
    <name evidence="6" type="ORF">CANVERA_P3457</name>
</gene>
<comment type="subcellular location">
    <subcellularLocation>
        <location evidence="1">Nucleus</location>
    </subcellularLocation>
</comment>
<dbReference type="PANTHER" id="PTHR23318">
    <property type="entry name" value="ATP SYNTHASE GAMMA-RELATED"/>
    <property type="match status" value="1"/>
</dbReference>
<comment type="caution">
    <text evidence="6">The sequence shown here is derived from an EMBL/GenBank/DDBJ whole genome shotgun (WGS) entry which is preliminary data.</text>
</comment>
<evidence type="ECO:0000313" key="6">
    <source>
        <dbReference type="EMBL" id="CAI5758948.1"/>
    </source>
</evidence>
<dbReference type="GO" id="GO:0072542">
    <property type="term" value="F:protein phosphatase activator activity"/>
    <property type="evidence" value="ECO:0007669"/>
    <property type="project" value="TreeGrafter"/>
</dbReference>
<feature type="domain" description="PP4R3 EVH1-like" evidence="5">
    <location>
        <begin position="57"/>
        <end position="155"/>
    </location>
</feature>
<feature type="region of interest" description="Disordered" evidence="3">
    <location>
        <begin position="774"/>
        <end position="842"/>
    </location>
</feature>
<dbReference type="GO" id="GO:0006974">
    <property type="term" value="P:DNA damage response"/>
    <property type="evidence" value="ECO:0007669"/>
    <property type="project" value="TreeGrafter"/>
</dbReference>
<dbReference type="PANTHER" id="PTHR23318:SF0">
    <property type="entry name" value="SERINE_THREONINE-PROTEIN PHOSPHATASE 4 REGULATORY SUBUNIT 3"/>
    <property type="match status" value="1"/>
</dbReference>
<keyword evidence="7" id="KW-1185">Reference proteome</keyword>
<sequence length="858" mass="98295">MTETTQAQLDTISNDNKDRKELVTLKEGEHDAKKVMKLTECKKEELSRLESAGNTPRRVKVYLLKGDDWLDNGTGFCVGQIDKAKNAACFKVTNESNSDEILLQSYLEGSIQYQRQQDTLIVWTDQNGCDLALSFQESEGCADLCDFIIKVQQNNLSPDISLYYVIPNVSEGENITELITGPVKYPPEIPTMENLNLILERINQGSTAQFTRSNISEYLLDIDYFYKLKTIFDQSENEKNLTNLQLLSDIIKSLFSYNESPLLESMLDSEEKILVLASILEYDSEYPDYKADHREFLNNKPFKTVVPIDNVSIFKKDFYLTFMKDVVIARFADDSTYNFINSLIYSNQIEIFKYVKQSSILEKIFIMYDEENEQLSDVDLKRDGVRMLHQYVLIAKSSQKQDFFPLLVKAGVFKMIRFALQDELDSIRVLGTELIVIIIEQDVSLVNSIDHEETTIDNLDPPSIEIPKNDENEIDHDDTLTSKESRLKLSDDMTLFTMLSKLLVEDSKNSIKIQAFEALKTLLDSNIANSSSAGTTEQDQLNSNNFNGEEFREINTNNYFKAFYSQVAPKIFEKIINLRDSTIVSLSDNSLFQLSCELISFCTREHEIHLSRPFFLNNNVLLGISKLLINPDVKTILKLHVIRCLKNIILLNDSSYIKYIISENLLSFFFKYFESIVDENSLSNSTCLDLLEIITKNSDSKLNYKLLAKYIYEKWSEFIKLKVGYVSLGKEFLLMVENNFYESKSNGIALGASNYDLVTTDDLSISDEELINNVSTPLNEDDHSEESAISKNDENKNEKEKEESNGKNKHKIEIKNENNGNENGSKRPKNNSNNEFDEKCNNTKIDSNKCFLVCNNTP</sequence>
<dbReference type="InterPro" id="IPR051137">
    <property type="entry name" value="PP4R3-like"/>
</dbReference>
<evidence type="ECO:0000256" key="3">
    <source>
        <dbReference type="SAM" id="MobiDB-lite"/>
    </source>
</evidence>
<dbReference type="OrthoDB" id="27483at2759"/>